<dbReference type="GO" id="GO:0008237">
    <property type="term" value="F:metallopeptidase activity"/>
    <property type="evidence" value="ECO:0007669"/>
    <property type="project" value="UniProtKB-KW"/>
</dbReference>
<keyword evidence="4" id="KW-0378">Hydrolase</keyword>
<evidence type="ECO:0000313" key="5">
    <source>
        <dbReference type="Proteomes" id="UP000664256"/>
    </source>
</evidence>
<evidence type="ECO:0000256" key="1">
    <source>
        <dbReference type="ARBA" id="ARBA00009067"/>
    </source>
</evidence>
<sequence length="240" mass="27692">MESPLIYPTLKTRIINCLKLFGFIIWAIMPINLSMVLNVTQEKTPIFLRWILVGVWIAFTIFTIKWLWAYYIRHTTDTVKRLRLKDIGIGLLFFILLRIIAVVGTLALQAVYQQNMSANDAALQSNDPAKIYPIYFIIFNVCIGIIAPIIEELVFRGIFTNLLFFKHRKFLPLIVTSVIFSFLHGSENIITFLMYFSIGAVLYLAYLRRRNIADSILVHILNNGLLMIVSTINYVIILLN</sequence>
<name>A0ABS3H6V2_9ENTE</name>
<keyword evidence="2" id="KW-0812">Transmembrane</keyword>
<keyword evidence="2" id="KW-1133">Transmembrane helix</keyword>
<dbReference type="PANTHER" id="PTHR36435">
    <property type="entry name" value="SLR1288 PROTEIN"/>
    <property type="match status" value="1"/>
</dbReference>
<feature type="transmembrane region" description="Helical" evidence="2">
    <location>
        <begin position="192"/>
        <end position="208"/>
    </location>
</feature>
<comment type="caution">
    <text evidence="4">The sequence shown here is derived from an EMBL/GenBank/DDBJ whole genome shotgun (WGS) entry which is preliminary data.</text>
</comment>
<keyword evidence="4" id="KW-0482">Metalloprotease</keyword>
<keyword evidence="4" id="KW-0645">Protease</keyword>
<accession>A0ABS3H6V2</accession>
<dbReference type="EMBL" id="JAFLVT010000008">
    <property type="protein sequence ID" value="MBO0449186.1"/>
    <property type="molecule type" value="Genomic_DNA"/>
</dbReference>
<feature type="transmembrane region" description="Helical" evidence="2">
    <location>
        <begin position="170"/>
        <end position="186"/>
    </location>
</feature>
<dbReference type="PANTHER" id="PTHR36435:SF1">
    <property type="entry name" value="CAAX AMINO TERMINAL PROTEASE FAMILY PROTEIN"/>
    <property type="match status" value="1"/>
</dbReference>
<evidence type="ECO:0000259" key="3">
    <source>
        <dbReference type="Pfam" id="PF02517"/>
    </source>
</evidence>
<dbReference type="Proteomes" id="UP000664256">
    <property type="component" value="Unassembled WGS sequence"/>
</dbReference>
<keyword evidence="5" id="KW-1185">Reference proteome</keyword>
<dbReference type="Pfam" id="PF02517">
    <property type="entry name" value="Rce1-like"/>
    <property type="match status" value="1"/>
</dbReference>
<organism evidence="4 5">
    <name type="scientific">Candidatus Enterococcus myersii</name>
    <dbReference type="NCBI Taxonomy" id="2815322"/>
    <lineage>
        <taxon>Bacteria</taxon>
        <taxon>Bacillati</taxon>
        <taxon>Bacillota</taxon>
        <taxon>Bacilli</taxon>
        <taxon>Lactobacillales</taxon>
        <taxon>Enterococcaceae</taxon>
        <taxon>Enterococcus</taxon>
    </lineage>
</organism>
<proteinExistence type="inferred from homology"/>
<keyword evidence="2" id="KW-0472">Membrane</keyword>
<feature type="transmembrane region" description="Helical" evidence="2">
    <location>
        <begin position="220"/>
        <end position="239"/>
    </location>
</feature>
<evidence type="ECO:0000313" key="4">
    <source>
        <dbReference type="EMBL" id="MBO0449186.1"/>
    </source>
</evidence>
<reference evidence="4 5" key="1">
    <citation type="submission" date="2021-03" db="EMBL/GenBank/DDBJ databases">
        <title>Enterococcal diversity collection.</title>
        <authorList>
            <person name="Gilmore M.S."/>
            <person name="Schwartzman J."/>
            <person name="Van Tyne D."/>
            <person name="Martin M."/>
            <person name="Earl A.M."/>
            <person name="Manson A.L."/>
            <person name="Straub T."/>
            <person name="Salamzade R."/>
            <person name="Saavedra J."/>
            <person name="Lebreton F."/>
            <person name="Prichula J."/>
            <person name="Schaufler K."/>
            <person name="Gaca A."/>
            <person name="Sgardioli B."/>
            <person name="Wagenaar J."/>
            <person name="Strong T."/>
        </authorList>
    </citation>
    <scope>NUCLEOTIDE SEQUENCE [LARGE SCALE GENOMIC DNA]</scope>
    <source>
        <strain evidence="4 5">MJM12</strain>
    </source>
</reference>
<gene>
    <name evidence="4" type="ORF">JZO76_06500</name>
</gene>
<feature type="transmembrane region" description="Helical" evidence="2">
    <location>
        <begin position="89"/>
        <end position="112"/>
    </location>
</feature>
<protein>
    <submittedName>
        <fullName evidence="4">CPBP family intramembrane metalloprotease</fullName>
    </submittedName>
</protein>
<feature type="transmembrane region" description="Helical" evidence="2">
    <location>
        <begin position="20"/>
        <end position="40"/>
    </location>
</feature>
<feature type="domain" description="CAAX prenyl protease 2/Lysostaphin resistance protein A-like" evidence="3">
    <location>
        <begin position="136"/>
        <end position="224"/>
    </location>
</feature>
<dbReference type="InterPro" id="IPR003675">
    <property type="entry name" value="Rce1/LyrA-like_dom"/>
</dbReference>
<feature type="transmembrane region" description="Helical" evidence="2">
    <location>
        <begin position="46"/>
        <end position="68"/>
    </location>
</feature>
<feature type="transmembrane region" description="Helical" evidence="2">
    <location>
        <begin position="132"/>
        <end position="150"/>
    </location>
</feature>
<dbReference type="InterPro" id="IPR052710">
    <property type="entry name" value="CAAX_protease"/>
</dbReference>
<dbReference type="RefSeq" id="WP_206903347.1">
    <property type="nucleotide sequence ID" value="NZ_JAFLVT010000008.1"/>
</dbReference>
<comment type="similarity">
    <text evidence="1">Belongs to the UPF0177 family.</text>
</comment>
<evidence type="ECO:0000256" key="2">
    <source>
        <dbReference type="SAM" id="Phobius"/>
    </source>
</evidence>